<comment type="caution">
    <text evidence="5">The sequence shown here is derived from an EMBL/GenBank/DDBJ whole genome shotgun (WGS) entry which is preliminary data.</text>
</comment>
<dbReference type="AlphaFoldDB" id="A0A1F4S2R9"/>
<dbReference type="InterPro" id="IPR013105">
    <property type="entry name" value="TPR_2"/>
</dbReference>
<dbReference type="PANTHER" id="PTHR12558:SF13">
    <property type="entry name" value="CELL DIVISION CYCLE PROTEIN 27 HOMOLOG"/>
    <property type="match status" value="1"/>
</dbReference>
<feature type="region of interest" description="Disordered" evidence="4">
    <location>
        <begin position="360"/>
        <end position="395"/>
    </location>
</feature>
<dbReference type="PROSITE" id="PS50005">
    <property type="entry name" value="TPR"/>
    <property type="match status" value="1"/>
</dbReference>
<dbReference type="Pfam" id="PF13432">
    <property type="entry name" value="TPR_16"/>
    <property type="match status" value="1"/>
</dbReference>
<evidence type="ECO:0000256" key="3">
    <source>
        <dbReference type="PROSITE-ProRule" id="PRU00339"/>
    </source>
</evidence>
<protein>
    <recommendedName>
        <fullName evidence="7">Tetratricopeptide repeat protein</fullName>
    </recommendedName>
</protein>
<dbReference type="Pfam" id="PF07719">
    <property type="entry name" value="TPR_2"/>
    <property type="match status" value="1"/>
</dbReference>
<sequence length="1207" mass="136477">MNSDRVSIETLKNSGVLPGHDEQKVSSIGTKEKDEEENSGGQNPLSIFDAAELSEKAMSTRLSELQKETNFLKREAQNKLLCSYTSIYSEETHSYELIPDYNSIPKDEKTAQGWIDNAQKSFKILQRIKKMEKTDTTILEELARRQENLGNGMRAYYKGNYKRALKFFRKIPESMCGPRVLQAINTCYQRTGNLKEADRTNVLLMERMDKTPLKDLSAPRIYSSETTAIVSLPPQKSDKTKESQEQLTRAINTGEKLQREDEVISIVIAKVRALSEKLENQKSNPIADSEIMNSFARDEILFYVELMARYFRKLNASYDEISWYELAAKILQSHPELAKIVQTRSSKARENISILNEKGKEALTSLAPPPQNNQSTPKTAQHSAKQEASTAPPIEEIEIKGDKELLIKPRVKSQFEDQAENSLSFQKEQITRGETPTQQNSAEAIENGQALVEAEEYEMALLYLFNNIPDEEKDDVAWKLIGKCYEGLGRKEDAVGAYRMAELALAPKINRLVDYTRSGERRIADGNSLPTIKSPQEAQELAEDTEKALGYIATMSEGNDFKTYEPVLNLRLEYAKACQALFDGDYKSARIQLFYINGKSLMLQRGELDKSLFEKIAVSYELEGKEASRIIAGYYHRRAQGKKGKLMSPKGDNFFIALSSLFGNSPINGTKTLQYEVPRINSIEDAIAIRTNAEAVAGMLSKSEYNQAFTLKLNIAYANFWIEYYNNNYEEALLYIETFLSKNNVLDGKTWEKIAECYSKLGQYDKAIDAYKKASDLAKDSSIEENLLLQAIATEFERAVFKTQELLYGKSYDSTYYQNITSLEDAKKLIENGNMALQTIAKIPEEMITSETYKLERDAFKQIRYAKATQEFLLGNYEKAKDEFLKLKKSNPEDFQILIMLARCYAKEEAYGTAIAYYQDALYNIKDQTIPINTHFLEIEVATLQEEFYKKMAEATTRNDQAKIAKMNTLLVEEPKEEKEVSLPTAIAVTEKNPNSTAEILETPEEKIETMEIKTVPIAATRTNPNIDSMQAGKTITAKMDESGMPVRQKPTAMAGNQKNLADALHQKPITVYINSQTRALKSFTEEALKIIGEKLSETSQKHTLKFKGTLALEVTIKITPSQERESCSGKIEQLGIIGNHPNFFDVMGKPSVQNMIDSYLITDVPYYDKTGTLLINPDIILSDKNIKATKIDASAFLIKFTVVISF</sequence>
<evidence type="ECO:0000313" key="6">
    <source>
        <dbReference type="Proteomes" id="UP000177905"/>
    </source>
</evidence>
<accession>A0A1F4S2R9</accession>
<dbReference type="InterPro" id="IPR011990">
    <property type="entry name" value="TPR-like_helical_dom_sf"/>
</dbReference>
<organism evidence="5 6">
    <name type="scientific">candidate division WOR-1 bacterium RIFOXYB2_FULL_36_35</name>
    <dbReference type="NCBI Taxonomy" id="1802578"/>
    <lineage>
        <taxon>Bacteria</taxon>
        <taxon>Bacillati</taxon>
        <taxon>Saganbacteria</taxon>
    </lineage>
</organism>
<dbReference type="SUPFAM" id="SSF48452">
    <property type="entry name" value="TPR-like"/>
    <property type="match status" value="1"/>
</dbReference>
<feature type="compositionally biased region" description="Polar residues" evidence="4">
    <location>
        <begin position="1"/>
        <end position="13"/>
    </location>
</feature>
<gene>
    <name evidence="5" type="ORF">A2290_02455</name>
</gene>
<dbReference type="SMART" id="SM00028">
    <property type="entry name" value="TPR"/>
    <property type="match status" value="4"/>
</dbReference>
<evidence type="ECO:0000256" key="1">
    <source>
        <dbReference type="ARBA" id="ARBA00022737"/>
    </source>
</evidence>
<keyword evidence="1" id="KW-0677">Repeat</keyword>
<evidence type="ECO:0008006" key="7">
    <source>
        <dbReference type="Google" id="ProtNLM"/>
    </source>
</evidence>
<dbReference type="InterPro" id="IPR019734">
    <property type="entry name" value="TPR_rpt"/>
</dbReference>
<evidence type="ECO:0000256" key="4">
    <source>
        <dbReference type="SAM" id="MobiDB-lite"/>
    </source>
</evidence>
<dbReference type="Proteomes" id="UP000177905">
    <property type="component" value="Unassembled WGS sequence"/>
</dbReference>
<evidence type="ECO:0000256" key="2">
    <source>
        <dbReference type="ARBA" id="ARBA00022803"/>
    </source>
</evidence>
<name>A0A1F4S2R9_UNCSA</name>
<feature type="compositionally biased region" description="Polar residues" evidence="4">
    <location>
        <begin position="372"/>
        <end position="389"/>
    </location>
</feature>
<feature type="region of interest" description="Disordered" evidence="4">
    <location>
        <begin position="1"/>
        <end position="45"/>
    </location>
</feature>
<reference evidence="5 6" key="1">
    <citation type="journal article" date="2016" name="Nat. Commun.">
        <title>Thousands of microbial genomes shed light on interconnected biogeochemical processes in an aquifer system.</title>
        <authorList>
            <person name="Anantharaman K."/>
            <person name="Brown C.T."/>
            <person name="Hug L.A."/>
            <person name="Sharon I."/>
            <person name="Castelle C.J."/>
            <person name="Probst A.J."/>
            <person name="Thomas B.C."/>
            <person name="Singh A."/>
            <person name="Wilkins M.J."/>
            <person name="Karaoz U."/>
            <person name="Brodie E.L."/>
            <person name="Williams K.H."/>
            <person name="Hubbard S.S."/>
            <person name="Banfield J.F."/>
        </authorList>
    </citation>
    <scope>NUCLEOTIDE SEQUENCE [LARGE SCALE GENOMIC DNA]</scope>
</reference>
<proteinExistence type="predicted"/>
<dbReference type="EMBL" id="MEUA01000044">
    <property type="protein sequence ID" value="OGC14033.1"/>
    <property type="molecule type" value="Genomic_DNA"/>
</dbReference>
<dbReference type="PANTHER" id="PTHR12558">
    <property type="entry name" value="CELL DIVISION CYCLE 16,23,27"/>
    <property type="match status" value="1"/>
</dbReference>
<dbReference type="Gene3D" id="1.25.40.10">
    <property type="entry name" value="Tetratricopeptide repeat domain"/>
    <property type="match status" value="3"/>
</dbReference>
<evidence type="ECO:0000313" key="5">
    <source>
        <dbReference type="EMBL" id="OGC14033.1"/>
    </source>
</evidence>
<feature type="repeat" description="TPR" evidence="3">
    <location>
        <begin position="748"/>
        <end position="781"/>
    </location>
</feature>
<dbReference type="SUPFAM" id="SSF81901">
    <property type="entry name" value="HCP-like"/>
    <property type="match status" value="1"/>
</dbReference>
<keyword evidence="2 3" id="KW-0802">TPR repeat</keyword>